<dbReference type="SMART" id="SM01219">
    <property type="entry name" value="Frataxin_Cyay"/>
    <property type="match status" value="1"/>
</dbReference>
<evidence type="ECO:0000256" key="4">
    <source>
        <dbReference type="ARBA" id="ARBA00022434"/>
    </source>
</evidence>
<dbReference type="EC" id="1.16.3.1" evidence="3"/>
<dbReference type="Gene3D" id="3.30.920.10">
    <property type="entry name" value="Frataxin/CyaY"/>
    <property type="match status" value="1"/>
</dbReference>
<protein>
    <recommendedName>
        <fullName evidence="3">ferroxidase</fullName>
        <ecNumber evidence="3">1.16.3.1</ecNumber>
    </recommendedName>
</protein>
<keyword evidence="10" id="KW-0406">Ion transport</keyword>
<keyword evidence="11" id="KW-0496">Mitochondrion</keyword>
<keyword evidence="9" id="KW-0408">Iron</keyword>
<dbReference type="NCBIfam" id="TIGR03422">
    <property type="entry name" value="mito_frataxin"/>
    <property type="match status" value="1"/>
</dbReference>
<dbReference type="OrthoDB" id="1897642at2759"/>
<dbReference type="Pfam" id="PF01491">
    <property type="entry name" value="Frataxin_Cyay"/>
    <property type="match status" value="1"/>
</dbReference>
<comment type="subcellular location">
    <subcellularLocation>
        <location evidence="1">Mitochondrion</location>
    </subcellularLocation>
</comment>
<evidence type="ECO:0000313" key="15">
    <source>
        <dbReference type="Proteomes" id="UP000016933"/>
    </source>
</evidence>
<dbReference type="InterPro" id="IPR036524">
    <property type="entry name" value="Frataxin/CyaY_sf"/>
</dbReference>
<dbReference type="InterPro" id="IPR017789">
    <property type="entry name" value="Frataxin"/>
</dbReference>
<feature type="compositionally biased region" description="Basic residues" evidence="13">
    <location>
        <begin position="15"/>
        <end position="24"/>
    </location>
</feature>
<evidence type="ECO:0000256" key="9">
    <source>
        <dbReference type="ARBA" id="ARBA00023004"/>
    </source>
</evidence>
<evidence type="ECO:0000313" key="14">
    <source>
        <dbReference type="EMBL" id="EME49744.1"/>
    </source>
</evidence>
<evidence type="ECO:0000256" key="8">
    <source>
        <dbReference type="ARBA" id="ARBA00023002"/>
    </source>
</evidence>
<dbReference type="GO" id="GO:0008198">
    <property type="term" value="F:ferrous iron binding"/>
    <property type="evidence" value="ECO:0007669"/>
    <property type="project" value="TreeGrafter"/>
</dbReference>
<dbReference type="GO" id="GO:0034986">
    <property type="term" value="F:iron chaperone activity"/>
    <property type="evidence" value="ECO:0007669"/>
    <property type="project" value="TreeGrafter"/>
</dbReference>
<gene>
    <name evidence="14" type="ORF">DOTSEDRAFT_85064</name>
</gene>
<feature type="compositionally biased region" description="Polar residues" evidence="13">
    <location>
        <begin position="1"/>
        <end position="12"/>
    </location>
</feature>
<dbReference type="STRING" id="675120.N1Q4V0"/>
<feature type="region of interest" description="Disordered" evidence="13">
    <location>
        <begin position="1"/>
        <end position="81"/>
    </location>
</feature>
<dbReference type="GO" id="GO:0005739">
    <property type="term" value="C:mitochondrion"/>
    <property type="evidence" value="ECO:0007669"/>
    <property type="project" value="UniProtKB-SubCell"/>
</dbReference>
<evidence type="ECO:0000256" key="1">
    <source>
        <dbReference type="ARBA" id="ARBA00004173"/>
    </source>
</evidence>
<dbReference type="GO" id="GO:0016226">
    <property type="term" value="P:iron-sulfur cluster assembly"/>
    <property type="evidence" value="ECO:0007669"/>
    <property type="project" value="InterPro"/>
</dbReference>
<keyword evidence="7" id="KW-0809">Transit peptide</keyword>
<dbReference type="PROSITE" id="PS50810">
    <property type="entry name" value="FRATAXIN_2"/>
    <property type="match status" value="1"/>
</dbReference>
<dbReference type="GO" id="GO:0008199">
    <property type="term" value="F:ferric iron binding"/>
    <property type="evidence" value="ECO:0007669"/>
    <property type="project" value="InterPro"/>
</dbReference>
<dbReference type="GO" id="GO:0051537">
    <property type="term" value="F:2 iron, 2 sulfur cluster binding"/>
    <property type="evidence" value="ECO:0007669"/>
    <property type="project" value="TreeGrafter"/>
</dbReference>
<evidence type="ECO:0000256" key="13">
    <source>
        <dbReference type="SAM" id="MobiDB-lite"/>
    </source>
</evidence>
<evidence type="ECO:0000256" key="7">
    <source>
        <dbReference type="ARBA" id="ARBA00022946"/>
    </source>
</evidence>
<keyword evidence="4" id="KW-0409">Iron storage</keyword>
<name>N1Q4V0_DOTSN</name>
<keyword evidence="8" id="KW-0560">Oxidoreductase</keyword>
<evidence type="ECO:0000256" key="2">
    <source>
        <dbReference type="ARBA" id="ARBA00008183"/>
    </source>
</evidence>
<reference evidence="15" key="1">
    <citation type="journal article" date="2012" name="PLoS Genet.">
        <title>The genomes of the fungal plant pathogens Cladosporium fulvum and Dothistroma septosporum reveal adaptation to different hosts and lifestyles but also signatures of common ancestry.</title>
        <authorList>
            <person name="de Wit P.J.G.M."/>
            <person name="van der Burgt A."/>
            <person name="Oekmen B."/>
            <person name="Stergiopoulos I."/>
            <person name="Abd-Elsalam K.A."/>
            <person name="Aerts A.L."/>
            <person name="Bahkali A.H."/>
            <person name="Beenen H.G."/>
            <person name="Chettri P."/>
            <person name="Cox M.P."/>
            <person name="Datema E."/>
            <person name="de Vries R.P."/>
            <person name="Dhillon B."/>
            <person name="Ganley A.R."/>
            <person name="Griffiths S.A."/>
            <person name="Guo Y."/>
            <person name="Hamelin R.C."/>
            <person name="Henrissat B."/>
            <person name="Kabir M.S."/>
            <person name="Jashni M.K."/>
            <person name="Kema G."/>
            <person name="Klaubauf S."/>
            <person name="Lapidus A."/>
            <person name="Levasseur A."/>
            <person name="Lindquist E."/>
            <person name="Mehrabi R."/>
            <person name="Ohm R.A."/>
            <person name="Owen T.J."/>
            <person name="Salamov A."/>
            <person name="Schwelm A."/>
            <person name="Schijlen E."/>
            <person name="Sun H."/>
            <person name="van den Burg H.A."/>
            <person name="van Ham R.C.H.J."/>
            <person name="Zhang S."/>
            <person name="Goodwin S.B."/>
            <person name="Grigoriev I.V."/>
            <person name="Collemare J."/>
            <person name="Bradshaw R.E."/>
        </authorList>
    </citation>
    <scope>NUCLEOTIDE SEQUENCE [LARGE SCALE GENOMIC DNA]</scope>
    <source>
        <strain evidence="15">NZE10 / CBS 128990</strain>
    </source>
</reference>
<organism evidence="14 15">
    <name type="scientific">Dothistroma septosporum (strain NZE10 / CBS 128990)</name>
    <name type="common">Red band needle blight fungus</name>
    <name type="synonym">Mycosphaerella pini</name>
    <dbReference type="NCBI Taxonomy" id="675120"/>
    <lineage>
        <taxon>Eukaryota</taxon>
        <taxon>Fungi</taxon>
        <taxon>Dikarya</taxon>
        <taxon>Ascomycota</taxon>
        <taxon>Pezizomycotina</taxon>
        <taxon>Dothideomycetes</taxon>
        <taxon>Dothideomycetidae</taxon>
        <taxon>Mycosphaerellales</taxon>
        <taxon>Mycosphaerellaceae</taxon>
        <taxon>Dothistroma</taxon>
    </lineage>
</organism>
<evidence type="ECO:0000256" key="6">
    <source>
        <dbReference type="ARBA" id="ARBA00022496"/>
    </source>
</evidence>
<dbReference type="HOGENOM" id="CLU_080880_0_0_1"/>
<keyword evidence="15" id="KW-1185">Reference proteome</keyword>
<keyword evidence="5" id="KW-0813">Transport</keyword>
<comment type="catalytic activity">
    <reaction evidence="12">
        <text>4 Fe(2+) + O2 + 4 H(+) = 4 Fe(3+) + 2 H2O</text>
        <dbReference type="Rhea" id="RHEA:11148"/>
        <dbReference type="ChEBI" id="CHEBI:15377"/>
        <dbReference type="ChEBI" id="CHEBI:15378"/>
        <dbReference type="ChEBI" id="CHEBI:15379"/>
        <dbReference type="ChEBI" id="CHEBI:29033"/>
        <dbReference type="ChEBI" id="CHEBI:29034"/>
        <dbReference type="EC" id="1.16.3.1"/>
    </reaction>
</comment>
<proteinExistence type="inferred from homology"/>
<dbReference type="GO" id="GO:0004322">
    <property type="term" value="F:ferroxidase activity"/>
    <property type="evidence" value="ECO:0007669"/>
    <property type="project" value="UniProtKB-EC"/>
</dbReference>
<dbReference type="PANTHER" id="PTHR16821:SF2">
    <property type="entry name" value="FRATAXIN, MITOCHONDRIAL"/>
    <property type="match status" value="1"/>
</dbReference>
<feature type="compositionally biased region" description="Low complexity" evidence="13">
    <location>
        <begin position="31"/>
        <end position="49"/>
    </location>
</feature>
<dbReference type="PANTHER" id="PTHR16821">
    <property type="entry name" value="FRATAXIN"/>
    <property type="match status" value="1"/>
</dbReference>
<dbReference type="EMBL" id="KB446535">
    <property type="protein sequence ID" value="EME49744.1"/>
    <property type="molecule type" value="Genomic_DNA"/>
</dbReference>
<evidence type="ECO:0000256" key="12">
    <source>
        <dbReference type="ARBA" id="ARBA00047990"/>
    </source>
</evidence>
<keyword evidence="6" id="KW-0410">Iron transport</keyword>
<evidence type="ECO:0000256" key="5">
    <source>
        <dbReference type="ARBA" id="ARBA00022448"/>
    </source>
</evidence>
<dbReference type="NCBIfam" id="TIGR03421">
    <property type="entry name" value="FeS_CyaY"/>
    <property type="match status" value="1"/>
</dbReference>
<evidence type="ECO:0000256" key="11">
    <source>
        <dbReference type="ARBA" id="ARBA00023128"/>
    </source>
</evidence>
<accession>N1Q4V0</accession>
<dbReference type="eggNOG" id="KOG3413">
    <property type="taxonomic scope" value="Eukaryota"/>
</dbReference>
<dbReference type="Proteomes" id="UP000016933">
    <property type="component" value="Unassembled WGS sequence"/>
</dbReference>
<comment type="similarity">
    <text evidence="2">Belongs to the frataxin family.</text>
</comment>
<dbReference type="GO" id="GO:0006879">
    <property type="term" value="P:intracellular iron ion homeostasis"/>
    <property type="evidence" value="ECO:0007669"/>
    <property type="project" value="UniProtKB-KW"/>
</dbReference>
<dbReference type="GO" id="GO:0006826">
    <property type="term" value="P:iron ion transport"/>
    <property type="evidence" value="ECO:0007669"/>
    <property type="project" value="UniProtKB-KW"/>
</dbReference>
<dbReference type="InterPro" id="IPR002908">
    <property type="entry name" value="Frataxin/CyaY"/>
</dbReference>
<dbReference type="SUPFAM" id="SSF55387">
    <property type="entry name" value="Frataxin/Nqo15-like"/>
    <property type="match status" value="1"/>
</dbReference>
<dbReference type="InterPro" id="IPR020895">
    <property type="entry name" value="Frataxin_CS"/>
</dbReference>
<dbReference type="AlphaFoldDB" id="N1Q4V0"/>
<sequence length="205" mass="22829">MRQAIRKSSTTFARHAQRPRKSSHARCGVFSANSPSSSRSISISPIARAGLMPDAEEPQPPKVEKPETPRPTQPTELSEEDYHEHADAVMDSVHEKAEQIQETRDDVEVEYSAGVLSITFPPNGTYILNKQPPNKQVWLSSPLSGPKRFDWVLSGESIHQKEGGGSGDWVYLRDGTKLSHLLNKELGILPDHQEEELKQSTDPVE</sequence>
<dbReference type="FunFam" id="3.30.920.10:FF:000004">
    <property type="entry name" value="Mitochondrial chaperone Frataxin"/>
    <property type="match status" value="1"/>
</dbReference>
<evidence type="ECO:0000256" key="3">
    <source>
        <dbReference type="ARBA" id="ARBA00013107"/>
    </source>
</evidence>
<reference evidence="14 15" key="2">
    <citation type="journal article" date="2012" name="PLoS Pathog.">
        <title>Diverse lifestyles and strategies of plant pathogenesis encoded in the genomes of eighteen Dothideomycetes fungi.</title>
        <authorList>
            <person name="Ohm R.A."/>
            <person name="Feau N."/>
            <person name="Henrissat B."/>
            <person name="Schoch C.L."/>
            <person name="Horwitz B.A."/>
            <person name="Barry K.W."/>
            <person name="Condon B.J."/>
            <person name="Copeland A.C."/>
            <person name="Dhillon B."/>
            <person name="Glaser F."/>
            <person name="Hesse C.N."/>
            <person name="Kosti I."/>
            <person name="LaButti K."/>
            <person name="Lindquist E.A."/>
            <person name="Lucas S."/>
            <person name="Salamov A.A."/>
            <person name="Bradshaw R.E."/>
            <person name="Ciuffetti L."/>
            <person name="Hamelin R.C."/>
            <person name="Kema G.H.J."/>
            <person name="Lawrence C."/>
            <person name="Scott J.A."/>
            <person name="Spatafora J.W."/>
            <person name="Turgeon B.G."/>
            <person name="de Wit P.J.G.M."/>
            <person name="Zhong S."/>
            <person name="Goodwin S.B."/>
            <person name="Grigoriev I.V."/>
        </authorList>
    </citation>
    <scope>NUCLEOTIDE SEQUENCE [LARGE SCALE GENOMIC DNA]</scope>
    <source>
        <strain evidence="15">NZE10 / CBS 128990</strain>
    </source>
</reference>
<evidence type="ECO:0000256" key="10">
    <source>
        <dbReference type="ARBA" id="ARBA00023065"/>
    </source>
</evidence>
<dbReference type="OMA" id="YSEHYFN"/>
<dbReference type="PROSITE" id="PS01344">
    <property type="entry name" value="FRATAXIN_1"/>
    <property type="match status" value="1"/>
</dbReference>